<keyword evidence="5" id="KW-0963">Cytoplasm</keyword>
<gene>
    <name evidence="5 6" type="primary">hisB</name>
    <name evidence="6" type="ORF">ABVT43_12110</name>
</gene>
<dbReference type="GO" id="GO:0004424">
    <property type="term" value="F:imidazoleglycerol-phosphate dehydratase activity"/>
    <property type="evidence" value="ECO:0007669"/>
    <property type="project" value="UniProtKB-EC"/>
</dbReference>
<protein>
    <recommendedName>
        <fullName evidence="5">Imidazoleglycerol-phosphate dehydratase</fullName>
        <shortName evidence="5">IGPD</shortName>
        <ecNumber evidence="5">4.2.1.19</ecNumber>
    </recommendedName>
</protein>
<evidence type="ECO:0000256" key="4">
    <source>
        <dbReference type="ARBA" id="ARBA00023239"/>
    </source>
</evidence>
<evidence type="ECO:0000256" key="5">
    <source>
        <dbReference type="HAMAP-Rule" id="MF_00076"/>
    </source>
</evidence>
<dbReference type="PANTHER" id="PTHR23133:SF2">
    <property type="entry name" value="IMIDAZOLEGLYCEROL-PHOSPHATE DEHYDRATASE"/>
    <property type="match status" value="1"/>
</dbReference>
<comment type="similarity">
    <text evidence="5">Belongs to the imidazoleglycerol-phosphate dehydratase family.</text>
</comment>
<sequence length="200" mass="22437">MSKQIISSTSSVISLSRQTKETDISVELDIDGAQNIEINTGIGFFDHMIHQLASHARWNLSLKVSGDLHIDDHHTVEDIAIVLGQALQQAWRQRKTMQRYGQRLLPMDETLIMCAVDLSGRGLYVGELAFTRENIGQVSTEMFEHFFYTLATSAAITLHIKPMYFRNNHHLAEGCFKALAYALKEALTPTDGINTTKGML</sequence>
<dbReference type="Gene3D" id="3.30.230.40">
    <property type="entry name" value="Imidazole glycerol phosphate dehydratase, domain 1"/>
    <property type="match status" value="2"/>
</dbReference>
<evidence type="ECO:0000313" key="6">
    <source>
        <dbReference type="EMBL" id="MET1255874.1"/>
    </source>
</evidence>
<keyword evidence="2 5" id="KW-0028">Amino-acid biosynthesis</keyword>
<proteinExistence type="inferred from homology"/>
<dbReference type="SUPFAM" id="SSF54211">
    <property type="entry name" value="Ribosomal protein S5 domain 2-like"/>
    <property type="match status" value="2"/>
</dbReference>
<keyword evidence="3 5" id="KW-0368">Histidine biosynthesis</keyword>
<dbReference type="PROSITE" id="PS00954">
    <property type="entry name" value="IGP_DEHYDRATASE_1"/>
    <property type="match status" value="1"/>
</dbReference>
<dbReference type="InterPro" id="IPR020568">
    <property type="entry name" value="Ribosomal_Su5_D2-typ_SF"/>
</dbReference>
<dbReference type="InterPro" id="IPR020565">
    <property type="entry name" value="ImidazoleglycerP_deHydtase_CS"/>
</dbReference>
<comment type="catalytic activity">
    <reaction evidence="5">
        <text>D-erythro-1-(imidazol-4-yl)glycerol 3-phosphate = 3-(imidazol-4-yl)-2-oxopropyl phosphate + H2O</text>
        <dbReference type="Rhea" id="RHEA:11040"/>
        <dbReference type="ChEBI" id="CHEBI:15377"/>
        <dbReference type="ChEBI" id="CHEBI:57766"/>
        <dbReference type="ChEBI" id="CHEBI:58278"/>
        <dbReference type="EC" id="4.2.1.19"/>
    </reaction>
</comment>
<evidence type="ECO:0000256" key="2">
    <source>
        <dbReference type="ARBA" id="ARBA00022605"/>
    </source>
</evidence>
<comment type="caution">
    <text evidence="6">The sequence shown here is derived from an EMBL/GenBank/DDBJ whole genome shotgun (WGS) entry which is preliminary data.</text>
</comment>
<dbReference type="NCBIfam" id="NF002111">
    <property type="entry name" value="PRK00951.2-1"/>
    <property type="match status" value="1"/>
</dbReference>
<dbReference type="PANTHER" id="PTHR23133">
    <property type="entry name" value="IMIDAZOLEGLYCEROL-PHOSPHATE DEHYDRATASE HIS7"/>
    <property type="match status" value="1"/>
</dbReference>
<dbReference type="Proteomes" id="UP001548189">
    <property type="component" value="Unassembled WGS sequence"/>
</dbReference>
<dbReference type="InterPro" id="IPR038494">
    <property type="entry name" value="IGPD_sf"/>
</dbReference>
<keyword evidence="4 5" id="KW-0456">Lyase</keyword>
<dbReference type="CDD" id="cd07914">
    <property type="entry name" value="IGPD"/>
    <property type="match status" value="1"/>
</dbReference>
<dbReference type="EMBL" id="JBEVCJ010000014">
    <property type="protein sequence ID" value="MET1255874.1"/>
    <property type="molecule type" value="Genomic_DNA"/>
</dbReference>
<dbReference type="Pfam" id="PF00475">
    <property type="entry name" value="IGPD"/>
    <property type="match status" value="1"/>
</dbReference>
<evidence type="ECO:0000313" key="7">
    <source>
        <dbReference type="Proteomes" id="UP001548189"/>
    </source>
</evidence>
<comment type="subcellular location">
    <subcellularLocation>
        <location evidence="5">Cytoplasm</location>
    </subcellularLocation>
</comment>
<organism evidence="6 7">
    <name type="scientific">Aliikangiella maris</name>
    <dbReference type="NCBI Taxonomy" id="3162458"/>
    <lineage>
        <taxon>Bacteria</taxon>
        <taxon>Pseudomonadati</taxon>
        <taxon>Pseudomonadota</taxon>
        <taxon>Gammaproteobacteria</taxon>
        <taxon>Oceanospirillales</taxon>
        <taxon>Pleioneaceae</taxon>
        <taxon>Aliikangiella</taxon>
    </lineage>
</organism>
<name>A0ABV2BVF4_9GAMM</name>
<dbReference type="HAMAP" id="MF_00076">
    <property type="entry name" value="HisB"/>
    <property type="match status" value="1"/>
</dbReference>
<dbReference type="InterPro" id="IPR000807">
    <property type="entry name" value="ImidazoleglycerolP_deHydtase"/>
</dbReference>
<accession>A0ABV2BVF4</accession>
<reference evidence="6 7" key="1">
    <citation type="submission" date="2024-06" db="EMBL/GenBank/DDBJ databases">
        <authorList>
            <person name="Li F."/>
        </authorList>
    </citation>
    <scope>NUCLEOTIDE SEQUENCE [LARGE SCALE GENOMIC DNA]</scope>
    <source>
        <strain evidence="6 7">GXAS 311</strain>
    </source>
</reference>
<evidence type="ECO:0000256" key="1">
    <source>
        <dbReference type="ARBA" id="ARBA00005047"/>
    </source>
</evidence>
<evidence type="ECO:0000256" key="3">
    <source>
        <dbReference type="ARBA" id="ARBA00023102"/>
    </source>
</evidence>
<dbReference type="RefSeq" id="WP_353896460.1">
    <property type="nucleotide sequence ID" value="NZ_JBEVCJ010000014.1"/>
</dbReference>
<dbReference type="NCBIfam" id="NF002114">
    <property type="entry name" value="PRK00951.2-4"/>
    <property type="match status" value="1"/>
</dbReference>
<dbReference type="EC" id="4.2.1.19" evidence="5"/>
<keyword evidence="7" id="KW-1185">Reference proteome</keyword>
<comment type="pathway">
    <text evidence="1 5">Amino-acid biosynthesis; L-histidine biosynthesis; L-histidine from 5-phospho-alpha-D-ribose 1-diphosphate: step 6/9.</text>
</comment>